<dbReference type="PANTHER" id="PTHR34504">
    <property type="entry name" value="ANTITOXIN HICB"/>
    <property type="match status" value="1"/>
</dbReference>
<dbReference type="EMBL" id="CAADGH010000003">
    <property type="protein sequence ID" value="VFK74288.1"/>
    <property type="molecule type" value="Genomic_DNA"/>
</dbReference>
<proteinExistence type="predicted"/>
<evidence type="ECO:0000313" key="2">
    <source>
        <dbReference type="EMBL" id="VFK27387.1"/>
    </source>
</evidence>
<evidence type="ECO:0000259" key="1">
    <source>
        <dbReference type="Pfam" id="PF15919"/>
    </source>
</evidence>
<sequence length="73" mass="8334">MKYTVILEEGASSYGAFVPDLSGCIAVGETKQQALHSIREAIEFHLEGLREEKTEIPRPHCDFAQMEVKWPWK</sequence>
<evidence type="ECO:0000313" key="3">
    <source>
        <dbReference type="EMBL" id="VFK74288.1"/>
    </source>
</evidence>
<dbReference type="PANTHER" id="PTHR34504:SF2">
    <property type="entry name" value="UPF0150 PROTEIN SSL0259"/>
    <property type="match status" value="1"/>
</dbReference>
<dbReference type="Pfam" id="PF15919">
    <property type="entry name" value="HicB_lk_antitox"/>
    <property type="match status" value="1"/>
</dbReference>
<organism evidence="2">
    <name type="scientific">Candidatus Kentrum sp. MB</name>
    <dbReference type="NCBI Taxonomy" id="2138164"/>
    <lineage>
        <taxon>Bacteria</taxon>
        <taxon>Pseudomonadati</taxon>
        <taxon>Pseudomonadota</taxon>
        <taxon>Gammaproteobacteria</taxon>
        <taxon>Candidatus Kentrum</taxon>
    </lineage>
</organism>
<dbReference type="SUPFAM" id="SSF143100">
    <property type="entry name" value="TTHA1013/TTHA0281-like"/>
    <property type="match status" value="1"/>
</dbReference>
<reference evidence="2" key="1">
    <citation type="submission" date="2019-02" db="EMBL/GenBank/DDBJ databases">
        <authorList>
            <person name="Gruber-Vodicka R. H."/>
            <person name="Seah K. B. B."/>
        </authorList>
    </citation>
    <scope>NUCLEOTIDE SEQUENCE</scope>
    <source>
        <strain evidence="3">BECK_BZ198</strain>
        <strain evidence="2">BECK_BZ199</strain>
    </source>
</reference>
<dbReference type="AlphaFoldDB" id="A0A450XDL9"/>
<dbReference type="InterPro" id="IPR051404">
    <property type="entry name" value="TA_system_antitoxin"/>
</dbReference>
<dbReference type="InterPro" id="IPR031807">
    <property type="entry name" value="HicB-like"/>
</dbReference>
<accession>A0A450XDL9</accession>
<dbReference type="InterPro" id="IPR035069">
    <property type="entry name" value="TTHA1013/TTHA0281-like"/>
</dbReference>
<feature type="domain" description="HicB-like antitoxin of toxin-antitoxin system" evidence="1">
    <location>
        <begin position="3"/>
        <end position="60"/>
    </location>
</feature>
<dbReference type="EMBL" id="CAADFQ010000003">
    <property type="protein sequence ID" value="VFK27387.1"/>
    <property type="molecule type" value="Genomic_DNA"/>
</dbReference>
<dbReference type="Gene3D" id="3.30.160.250">
    <property type="match status" value="1"/>
</dbReference>
<protein>
    <submittedName>
        <fullName evidence="2">Predicted nuclease of the RNAse H fold, HicB family</fullName>
    </submittedName>
</protein>
<gene>
    <name evidence="3" type="ORF">BECKMB1821H_GA0114242_100316</name>
    <name evidence="2" type="ORF">BECKMB1821I_GA0114274_100315</name>
</gene>
<name>A0A450XDL9_9GAMM</name>